<evidence type="ECO:0000256" key="1">
    <source>
        <dbReference type="SAM" id="MobiDB-lite"/>
    </source>
</evidence>
<protein>
    <submittedName>
        <fullName evidence="2">Uncharacterized protein</fullName>
    </submittedName>
</protein>
<accession>A0A9P5EHV8</accession>
<comment type="caution">
    <text evidence="2">The sequence shown here is derived from an EMBL/GenBank/DDBJ whole genome shotgun (WGS) entry which is preliminary data.</text>
</comment>
<sequence length="187" mass="21247">MPGIDPTKDSKPFLCACLPKSPSKSPTPTPPAKTTSAPPVQWTGSCNEKGGRFEKDRAKEIVEKFCEVAFENEWSDEWFAENSRTTFNKDIIFYSEFDQQVWREDFEFVIKVSIQSHKQNEPQGEGSDLNKAMKKLREDVSVCEKEFGHLIKDCEWVGKGPNRLSLPAGGSRPSLCMVWELYADMDD</sequence>
<reference evidence="2" key="1">
    <citation type="submission" date="2019-06" db="EMBL/GenBank/DDBJ databases">
        <authorList>
            <person name="Gan P."/>
            <person name="Shirasu K."/>
        </authorList>
    </citation>
    <scope>NUCLEOTIDE SEQUENCE [LARGE SCALE GENOMIC DNA]</scope>
    <source>
        <strain evidence="2">CAD2</strain>
    </source>
</reference>
<organism evidence="2 3">
    <name type="scientific">Colletotrichum siamense</name>
    <name type="common">Anthracnose fungus</name>
    <dbReference type="NCBI Taxonomy" id="690259"/>
    <lineage>
        <taxon>Eukaryota</taxon>
        <taxon>Fungi</taxon>
        <taxon>Dikarya</taxon>
        <taxon>Ascomycota</taxon>
        <taxon>Pezizomycotina</taxon>
        <taxon>Sordariomycetes</taxon>
        <taxon>Hypocreomycetidae</taxon>
        <taxon>Glomerellales</taxon>
        <taxon>Glomerellaceae</taxon>
        <taxon>Colletotrichum</taxon>
        <taxon>Colletotrichum gloeosporioides species complex</taxon>
    </lineage>
</organism>
<gene>
    <name evidence="2" type="ORF">CGCSCA2_v014286</name>
</gene>
<dbReference type="AlphaFoldDB" id="A0A9P5EHV8"/>
<dbReference type="EMBL" id="QPMT01000084">
    <property type="protein sequence ID" value="KAF4843439.1"/>
    <property type="molecule type" value="Genomic_DNA"/>
</dbReference>
<name>A0A9P5EHV8_COLSI</name>
<dbReference type="OrthoDB" id="10296103at2759"/>
<keyword evidence="3" id="KW-1185">Reference proteome</keyword>
<proteinExistence type="predicted"/>
<dbReference type="Proteomes" id="UP000711996">
    <property type="component" value="Unassembled WGS sequence"/>
</dbReference>
<evidence type="ECO:0000313" key="3">
    <source>
        <dbReference type="Proteomes" id="UP000711996"/>
    </source>
</evidence>
<evidence type="ECO:0000313" key="2">
    <source>
        <dbReference type="EMBL" id="KAF4843439.1"/>
    </source>
</evidence>
<feature type="region of interest" description="Disordered" evidence="1">
    <location>
        <begin position="19"/>
        <end position="46"/>
    </location>
</feature>